<proteinExistence type="predicted"/>
<sequence length="316" mass="33508">MNAAGRLIAYGAAIAVTFGGAFVAAGAVVPDRVVERWSAQAADTSYDDPDHGGGADTQPEAAPQKGVSMSSQGYVLSEVSAPQSAEQAGELAYTITGPDGSPVTEYQEAHEKEMHLIVVRTDGTQYRHVHPELDPSTGSWSLPWQWEEAGTYKIYADFAPTGDGEDTLTLSRTVDVAGELTPVTDRLLSAKDEVDGFEVTLDGELTAGTSSDLTLSVTQDGAPVTTLEPYLGAFGHLVALREGDMEYLHVHAEGEDPAAGETSGPEISFMAEAPTAGRYYLYLDFQIDGEVHTAQFIVEAEQGTENESADAHPDGH</sequence>
<evidence type="ECO:0000256" key="1">
    <source>
        <dbReference type="SAM" id="MobiDB-lite"/>
    </source>
</evidence>
<dbReference type="Proteomes" id="UP001144451">
    <property type="component" value="Unassembled WGS sequence"/>
</dbReference>
<dbReference type="EMBL" id="BSDQ01000001">
    <property type="protein sequence ID" value="GLI29497.1"/>
    <property type="molecule type" value="Genomic_DNA"/>
</dbReference>
<feature type="region of interest" description="Disordered" evidence="1">
    <location>
        <begin position="41"/>
        <end position="69"/>
    </location>
</feature>
<evidence type="ECO:0008006" key="4">
    <source>
        <dbReference type="Google" id="ProtNLM"/>
    </source>
</evidence>
<accession>A0ABQ5RDK6</accession>
<protein>
    <recommendedName>
        <fullName evidence="4">Heavy metal-binding domain-containing protein</fullName>
    </recommendedName>
</protein>
<organism evidence="2 3">
    <name type="scientific">Brachybacterium conglomeratum</name>
    <dbReference type="NCBI Taxonomy" id="47846"/>
    <lineage>
        <taxon>Bacteria</taxon>
        <taxon>Bacillati</taxon>
        <taxon>Actinomycetota</taxon>
        <taxon>Actinomycetes</taxon>
        <taxon>Micrococcales</taxon>
        <taxon>Dermabacteraceae</taxon>
        <taxon>Brachybacterium</taxon>
    </lineage>
</organism>
<comment type="caution">
    <text evidence="2">The sequence shown here is derived from an EMBL/GenBank/DDBJ whole genome shotgun (WGS) entry which is preliminary data.</text>
</comment>
<gene>
    <name evidence="2" type="ORF">BCONGLO52_03380</name>
</gene>
<evidence type="ECO:0000313" key="2">
    <source>
        <dbReference type="EMBL" id="GLI29497.1"/>
    </source>
</evidence>
<name>A0ABQ5RDK6_9MICO</name>
<reference evidence="2" key="1">
    <citation type="submission" date="2022-12" db="EMBL/GenBank/DDBJ databases">
        <title>Reference genome sequencing for broad-spectrum identification of bacterial and archaeal isolates by mass spectrometry.</title>
        <authorList>
            <person name="Sekiguchi Y."/>
            <person name="Tourlousse D.M."/>
        </authorList>
    </citation>
    <scope>NUCLEOTIDE SEQUENCE</scope>
    <source>
        <strain evidence="2">5-2</strain>
    </source>
</reference>
<evidence type="ECO:0000313" key="3">
    <source>
        <dbReference type="Proteomes" id="UP001144451"/>
    </source>
</evidence>
<keyword evidence="3" id="KW-1185">Reference proteome</keyword>